<dbReference type="NCBIfam" id="NF045891">
    <property type="entry name" value="ICE_Mbov_0400"/>
    <property type="match status" value="1"/>
</dbReference>
<organism evidence="1 2">
    <name type="scientific">Mesomycoplasma ovipneumoniae 14811</name>
    <dbReference type="NCBI Taxonomy" id="1188239"/>
    <lineage>
        <taxon>Bacteria</taxon>
        <taxon>Bacillati</taxon>
        <taxon>Mycoplasmatota</taxon>
        <taxon>Mycoplasmoidales</taxon>
        <taxon>Metamycoplasmataceae</taxon>
        <taxon>Mesomycoplasma</taxon>
    </lineage>
</organism>
<proteinExistence type="predicted"/>
<name>A0A014M1G4_9BACT</name>
<dbReference type="eggNOG" id="ENOG502ZG4A">
    <property type="taxonomic scope" value="Bacteria"/>
</dbReference>
<evidence type="ECO:0000313" key="1">
    <source>
        <dbReference type="EMBL" id="EXU60803.1"/>
    </source>
</evidence>
<dbReference type="Proteomes" id="UP000020977">
    <property type="component" value="Unassembled WGS sequence"/>
</dbReference>
<gene>
    <name evidence="1" type="ORF">MOVI_7280</name>
</gene>
<dbReference type="RefSeq" id="WP_230577137.1">
    <property type="nucleotide sequence ID" value="NZ_JFAD01000041.1"/>
</dbReference>
<accession>A0A014M1G4</accession>
<dbReference type="AlphaFoldDB" id="A0A014M1G4"/>
<protein>
    <submittedName>
        <fullName evidence="1">Uncharacterized protein</fullName>
    </submittedName>
</protein>
<comment type="caution">
    <text evidence="1">The sequence shown here is derived from an EMBL/GenBank/DDBJ whole genome shotgun (WGS) entry which is preliminary data.</text>
</comment>
<reference evidence="1 2" key="1">
    <citation type="submission" date="2014-03" db="EMBL/GenBank/DDBJ databases">
        <title>Genome sequence of Mycoplasma ovipneumoniae strain 14811.</title>
        <authorList>
            <person name="Sirand-Pugnet P."/>
            <person name="Breton M."/>
            <person name="Dordet-Frisoni E."/>
            <person name="Baranowski E."/>
            <person name="Barre A."/>
            <person name="Couture C."/>
            <person name="Dupuy V."/>
            <person name="Gaurivaud P."/>
            <person name="Jacob D."/>
            <person name="Lemaitre C."/>
            <person name="Manso-Silvan L."/>
            <person name="Nikolski M."/>
            <person name="Nouvel L.-X."/>
            <person name="Poumarat F."/>
            <person name="Tardy F."/>
            <person name="Thebault P."/>
            <person name="Theil S."/>
            <person name="Citti C."/>
            <person name="Thiaucourt F."/>
            <person name="Blanchard A."/>
        </authorList>
    </citation>
    <scope>NUCLEOTIDE SEQUENCE [LARGE SCALE GENOMIC DNA]</scope>
    <source>
        <strain evidence="1 2">14811</strain>
    </source>
</reference>
<sequence length="422" mass="51212">MAIKDWLKLKKFNPFKGFVFNSFAQEIKARPVIIFYNSEHDTYYYAKWRDARLDDGTLKDPFKGEILIPKSSKSNILFTKDFYLDCSQIFYIRDRELEELIKNRLKTQMPDATELEFNQVEKIFNKIYETVTSKSPYIVISEVSYDSKRKKTKPKVWYASDEHLNNDYKTIWFKTRKIKKLKDKLHEHEDDVELENLKLSLDEVWGEYRQEKVYDPLFKWIKENQFIQKGLNSIEIIHEYNKLSSPLVPVTINGERIHTCLVNNRWHDRWDFSLSKKLEATDFKFMIDWFEKNELKINMESFGQFCKAMKKEWPQSHVFDFLELEFELKRQLSKLEEKQHQIQNQETLTVELTYQNARLLAEKWVQDEEEVRLKNEEKWRKKGVSKFETDEFIYHDARLLAEKLIYEQEKNLNKTPKFKMRM</sequence>
<evidence type="ECO:0000313" key="2">
    <source>
        <dbReference type="Proteomes" id="UP000020977"/>
    </source>
</evidence>
<dbReference type="EMBL" id="JFAD01000041">
    <property type="protein sequence ID" value="EXU60803.1"/>
    <property type="molecule type" value="Genomic_DNA"/>
</dbReference>